<dbReference type="Proteomes" id="UP000297194">
    <property type="component" value="Segment"/>
</dbReference>
<reference evidence="2" key="1">
    <citation type="journal article" date="2017" name="Virus Genes">
        <title>The complete genome sequence of a third distinct baculovirus isolated from the true armyworm, Mythimna unipuncta, contains two copies of the lef-7 gene.</title>
        <authorList>
            <person name="Harrison R.L."/>
            <person name="Mowery J.D."/>
            <person name="Rowley D.L."/>
            <person name="Bauchan G.R."/>
            <person name="Theilmann D.A."/>
            <person name="Rohrmann G.F."/>
            <person name="Erlandson M.A."/>
        </authorList>
    </citation>
    <scope>NUCLEOTIDE SEQUENCE [LARGE SCALE GENOMIC DNA]</scope>
    <source>
        <strain evidence="2">#7</strain>
    </source>
</reference>
<sequence length="117" mass="12965">MPYDGPRPRRRRRYTSGGADDDDDGGGGVDRTVRTEQLLNQLNNTPTVADLILNDSAENKIQAMEAISRHSAIGKIILEAMKEDDDSLRLGTVNTINVLKLMSDIFDNKVIVTTNHQ</sequence>
<dbReference type="KEGG" id="vg:40527014"/>
<proteinExistence type="predicted"/>
<evidence type="ECO:0000313" key="2">
    <source>
        <dbReference type="EMBL" id="AUV65340.1"/>
    </source>
</evidence>
<evidence type="ECO:0000313" key="3">
    <source>
        <dbReference type="Proteomes" id="UP000297194"/>
    </source>
</evidence>
<organism evidence="2 3">
    <name type="scientific">Mythimna unipuncta nucleopolyhedrovirus</name>
    <dbReference type="NCBI Taxonomy" id="447897"/>
    <lineage>
        <taxon>Viruses</taxon>
        <taxon>Viruses incertae sedis</taxon>
        <taxon>Naldaviricetes</taxon>
        <taxon>Lefavirales</taxon>
        <taxon>Baculoviridae</taxon>
        <taxon>Alphabaculovirus</taxon>
    </lineage>
</organism>
<name>A0A2K9VSC3_9ABAC</name>
<keyword evidence="3" id="KW-1185">Reference proteome</keyword>
<dbReference type="InterPro" id="IPR009477">
    <property type="entry name" value="Baculo_Ac102"/>
</dbReference>
<dbReference type="Pfam" id="PF06497">
    <property type="entry name" value="Baculo_Ac102"/>
    <property type="match status" value="1"/>
</dbReference>
<feature type="region of interest" description="Disordered" evidence="1">
    <location>
        <begin position="1"/>
        <end position="31"/>
    </location>
</feature>
<protein>
    <submittedName>
        <fullName evidence="2">P12</fullName>
    </submittedName>
</protein>
<accession>A0A2K9VSC3</accession>
<dbReference type="EMBL" id="MF375894">
    <property type="protein sequence ID" value="AUV65340.1"/>
    <property type="molecule type" value="Genomic_DNA"/>
</dbReference>
<evidence type="ECO:0000256" key="1">
    <source>
        <dbReference type="SAM" id="MobiDB-lite"/>
    </source>
</evidence>
<dbReference type="RefSeq" id="YP_009666734.1">
    <property type="nucleotide sequence ID" value="NC_043530.1"/>
</dbReference>
<dbReference type="GeneID" id="40527014"/>